<evidence type="ECO:0000256" key="1">
    <source>
        <dbReference type="SAM" id="Phobius"/>
    </source>
</evidence>
<accession>A0A0H5RNI6</accession>
<reference evidence="2" key="1">
    <citation type="submission" date="2015-04" db="EMBL/GenBank/DDBJ databases">
        <title>The genome sequence of the plant pathogenic Rhizarian Plasmodiophora brassicae reveals insights in its biotrophic life cycle and the origin of chitin synthesis.</title>
        <authorList>
            <person name="Schwelm A."/>
            <person name="Fogelqvist J."/>
            <person name="Knaust A."/>
            <person name="Julke S."/>
            <person name="Lilja T."/>
            <person name="Dhandapani V."/>
            <person name="Bonilla-Rosso G."/>
            <person name="Karlsson M."/>
            <person name="Shevchenko A."/>
            <person name="Choi S.R."/>
            <person name="Kim H.G."/>
            <person name="Park J.Y."/>
            <person name="Lim Y.P."/>
            <person name="Ludwig-Muller J."/>
            <person name="Dixelius C."/>
        </authorList>
    </citation>
    <scope>NUCLEOTIDE SEQUENCE</scope>
    <source>
        <tissue evidence="2">Potato root galls</tissue>
    </source>
</reference>
<organism evidence="2">
    <name type="scientific">Spongospora subterranea</name>
    <dbReference type="NCBI Taxonomy" id="70186"/>
    <lineage>
        <taxon>Eukaryota</taxon>
        <taxon>Sar</taxon>
        <taxon>Rhizaria</taxon>
        <taxon>Endomyxa</taxon>
        <taxon>Phytomyxea</taxon>
        <taxon>Plasmodiophorida</taxon>
        <taxon>Plasmodiophoridae</taxon>
        <taxon>Spongospora</taxon>
    </lineage>
</organism>
<dbReference type="AlphaFoldDB" id="A0A0H5RNI6"/>
<keyword evidence="1" id="KW-1133">Transmembrane helix</keyword>
<proteinExistence type="predicted"/>
<dbReference type="EMBL" id="HACM01009842">
    <property type="protein sequence ID" value="CRZ10284.1"/>
    <property type="molecule type" value="Transcribed_RNA"/>
</dbReference>
<protein>
    <submittedName>
        <fullName evidence="2">Uncharacterized protein</fullName>
    </submittedName>
</protein>
<name>A0A0H5RNI6_9EUKA</name>
<keyword evidence="1" id="KW-0812">Transmembrane</keyword>
<evidence type="ECO:0000313" key="2">
    <source>
        <dbReference type="EMBL" id="CRZ10284.1"/>
    </source>
</evidence>
<keyword evidence="1" id="KW-0472">Membrane</keyword>
<sequence>MLLIVAHFSEIPFLGVVISQIGALSFKSRSAFARSQTCLSASLAAQVFNGTEPRFYRRMSPLHYIRNHDFWTASDRFHLAASQQGITLCLFCFFFLLECLLGRLSRMIFKFEGCLKL</sequence>
<feature type="transmembrane region" description="Helical" evidence="1">
    <location>
        <begin position="81"/>
        <end position="101"/>
    </location>
</feature>